<dbReference type="SUPFAM" id="SSF47095">
    <property type="entry name" value="HMG-box"/>
    <property type="match status" value="1"/>
</dbReference>
<dbReference type="EMBL" id="GDJX01017137">
    <property type="protein sequence ID" value="JAT50799.1"/>
    <property type="molecule type" value="Transcribed_RNA"/>
</dbReference>
<evidence type="ECO:0000313" key="3">
    <source>
        <dbReference type="EMBL" id="JAT50799.1"/>
    </source>
</evidence>
<dbReference type="Gene3D" id="1.10.30.10">
    <property type="entry name" value="High mobility group box domain"/>
    <property type="match status" value="1"/>
</dbReference>
<dbReference type="InterPro" id="IPR009071">
    <property type="entry name" value="HMG_box_dom"/>
</dbReference>
<feature type="non-terminal residue" evidence="3">
    <location>
        <position position="1"/>
    </location>
</feature>
<accession>A0A1D1Y830</accession>
<feature type="compositionally biased region" description="Basic and acidic residues" evidence="1">
    <location>
        <begin position="92"/>
        <end position="109"/>
    </location>
</feature>
<reference evidence="3" key="1">
    <citation type="submission" date="2015-07" db="EMBL/GenBank/DDBJ databases">
        <title>Transcriptome Assembly of Anthurium amnicola.</title>
        <authorList>
            <person name="Suzuki J."/>
        </authorList>
    </citation>
    <scope>NUCLEOTIDE SEQUENCE</scope>
</reference>
<feature type="region of interest" description="Disordered" evidence="1">
    <location>
        <begin position="66"/>
        <end position="111"/>
    </location>
</feature>
<feature type="domain" description="HMG box" evidence="2">
    <location>
        <begin position="115"/>
        <end position="173"/>
    </location>
</feature>
<dbReference type="InterPro" id="IPR036910">
    <property type="entry name" value="HMG_box_dom_sf"/>
</dbReference>
<dbReference type="AlphaFoldDB" id="A0A1D1Y830"/>
<evidence type="ECO:0000259" key="2">
    <source>
        <dbReference type="Pfam" id="PF00505"/>
    </source>
</evidence>
<proteinExistence type="predicted"/>
<feature type="compositionally biased region" description="Pro residues" evidence="1">
    <location>
        <begin position="70"/>
        <end position="79"/>
    </location>
</feature>
<sequence>FFLENKKKKNFEAVVKKKISLKNKNYCKKTVCKKKNKKKMIGHSTSRACVFINSNNPSMPSQLINSPTPLIRPPFPPTIDPHDLISPANSNKDSKNSKDSKDSKDDSNHKKLRTRAPNAFIIYRKVFIETARSQGYYLPMTVISSMASQSWEKENEIVKSEYRRLAREAFNIHCEMLPKSFSPRRRKREKWNIISFEEQDNNNNNNTYMRTKKEELPGLYSWNSRSISEPCIEHVTFANPVLSSPGSPELSSNILLKERYNPALKLPPLIPSNNNNHAVHNSLPKLFKPVISSKIRLLLNDDDE</sequence>
<evidence type="ECO:0000256" key="1">
    <source>
        <dbReference type="SAM" id="MobiDB-lite"/>
    </source>
</evidence>
<gene>
    <name evidence="3" type="primary">FPR1_9</name>
    <name evidence="3" type="ORF">g.6604</name>
</gene>
<protein>
    <submittedName>
        <fullName evidence="3">MAT+ sexual cell fertilization-promoting factor</fullName>
    </submittedName>
</protein>
<organism evidence="3">
    <name type="scientific">Anthurium amnicola</name>
    <dbReference type="NCBI Taxonomy" id="1678845"/>
    <lineage>
        <taxon>Eukaryota</taxon>
        <taxon>Viridiplantae</taxon>
        <taxon>Streptophyta</taxon>
        <taxon>Embryophyta</taxon>
        <taxon>Tracheophyta</taxon>
        <taxon>Spermatophyta</taxon>
        <taxon>Magnoliopsida</taxon>
        <taxon>Liliopsida</taxon>
        <taxon>Araceae</taxon>
        <taxon>Pothoideae</taxon>
        <taxon>Potheae</taxon>
        <taxon>Anthurium</taxon>
    </lineage>
</organism>
<name>A0A1D1Y830_9ARAE</name>
<dbReference type="Pfam" id="PF00505">
    <property type="entry name" value="HMG_box"/>
    <property type="match status" value="1"/>
</dbReference>